<name>A0A3E3DD75_9FIRM</name>
<gene>
    <name evidence="1" type="ORF">DWX31_29665</name>
</gene>
<dbReference type="OrthoDB" id="1630406at2"/>
<reference evidence="1 2" key="1">
    <citation type="submission" date="2018-08" db="EMBL/GenBank/DDBJ databases">
        <title>A genome reference for cultivated species of the human gut microbiota.</title>
        <authorList>
            <person name="Zou Y."/>
            <person name="Xue W."/>
            <person name="Luo G."/>
        </authorList>
    </citation>
    <scope>NUCLEOTIDE SEQUENCE [LARGE SCALE GENOMIC DNA]</scope>
    <source>
        <strain evidence="1 2">AF19-13AC</strain>
    </source>
</reference>
<dbReference type="Proteomes" id="UP000261023">
    <property type="component" value="Unassembled WGS sequence"/>
</dbReference>
<sequence>MRKTIKLLSPESFEAVSRNWEQDIKEFIFQLSDGSIPTLRNAEWIVKKSRIFVCDPDLDGKKKRLGGGPFYSSFTSLNRTATGAVWKLFKQFSKEHGLNSLERLGNNEKELGWYDFRAANCDTEDKLSCSIYLPGEWNKAGIHISMFIGPRYRNEDL</sequence>
<evidence type="ECO:0000313" key="1">
    <source>
        <dbReference type="EMBL" id="RGD66966.1"/>
    </source>
</evidence>
<dbReference type="AlphaFoldDB" id="A0A3E3DD75"/>
<proteinExistence type="predicted"/>
<dbReference type="EMBL" id="QTJW01000031">
    <property type="protein sequence ID" value="RGD66966.1"/>
    <property type="molecule type" value="Genomic_DNA"/>
</dbReference>
<accession>A0A3E3DD75</accession>
<dbReference type="RefSeq" id="WP_025530664.1">
    <property type="nucleotide sequence ID" value="NZ_QTJW01000031.1"/>
</dbReference>
<protein>
    <submittedName>
        <fullName evidence="1">Uncharacterized protein</fullName>
    </submittedName>
</protein>
<comment type="caution">
    <text evidence="1">The sequence shown here is derived from an EMBL/GenBank/DDBJ whole genome shotgun (WGS) entry which is preliminary data.</text>
</comment>
<organism evidence="1 2">
    <name type="scientific">Hungatella hathewayi</name>
    <dbReference type="NCBI Taxonomy" id="154046"/>
    <lineage>
        <taxon>Bacteria</taxon>
        <taxon>Bacillati</taxon>
        <taxon>Bacillota</taxon>
        <taxon>Clostridia</taxon>
        <taxon>Lachnospirales</taxon>
        <taxon>Lachnospiraceae</taxon>
        <taxon>Hungatella</taxon>
    </lineage>
</organism>
<evidence type="ECO:0000313" key="2">
    <source>
        <dbReference type="Proteomes" id="UP000261023"/>
    </source>
</evidence>